<dbReference type="Gene3D" id="3.40.50.2300">
    <property type="match status" value="1"/>
</dbReference>
<evidence type="ECO:0000313" key="13">
    <source>
        <dbReference type="Proteomes" id="UP000095544"/>
    </source>
</evidence>
<evidence type="ECO:0000256" key="8">
    <source>
        <dbReference type="PROSITE-ProRule" id="PRU00169"/>
    </source>
</evidence>
<dbReference type="SMART" id="SM00862">
    <property type="entry name" value="Trans_reg_C"/>
    <property type="match status" value="1"/>
</dbReference>
<evidence type="ECO:0000256" key="6">
    <source>
        <dbReference type="ARBA" id="ARBA00023163"/>
    </source>
</evidence>
<evidence type="ECO:0000313" key="12">
    <source>
        <dbReference type="EMBL" id="CUO09638.1"/>
    </source>
</evidence>
<dbReference type="GO" id="GO:0005829">
    <property type="term" value="C:cytosol"/>
    <property type="evidence" value="ECO:0007669"/>
    <property type="project" value="TreeGrafter"/>
</dbReference>
<sequence length="215" mass="24831">MADILIVEDDKSINELIRRTVRMTGHRGLPVHDGREALKAVEQKAPDLILLDMNLPDISGFELLKHWKQIPVICVTARGEIEDRVRGLNDGAEDYIVKPFAVEELVARIQAALRRRHKEQTFYRLGSVEVDTAQAVARKDGIPVELTTREYELLKVLLENKNIALSRNRLLDLAWGMDYCGDDRTVDVHIRRLRQKLGLEDYIRTIFKYGYRLEI</sequence>
<dbReference type="InterPro" id="IPR039420">
    <property type="entry name" value="WalR-like"/>
</dbReference>
<protein>
    <recommendedName>
        <fullName evidence="1">Stage 0 sporulation protein A homolog</fullName>
    </recommendedName>
</protein>
<dbReference type="GO" id="GO:0000976">
    <property type="term" value="F:transcription cis-regulatory region binding"/>
    <property type="evidence" value="ECO:0007669"/>
    <property type="project" value="TreeGrafter"/>
</dbReference>
<keyword evidence="5 9" id="KW-0238">DNA-binding</keyword>
<dbReference type="InterPro" id="IPR001867">
    <property type="entry name" value="OmpR/PhoB-type_DNA-bd"/>
</dbReference>
<dbReference type="Gene3D" id="6.10.250.690">
    <property type="match status" value="1"/>
</dbReference>
<dbReference type="RefSeq" id="WP_055152003.1">
    <property type="nucleotide sequence ID" value="NZ_CYZU01000009.1"/>
</dbReference>
<name>A0A174CD50_9FIRM</name>
<dbReference type="InterPro" id="IPR036388">
    <property type="entry name" value="WH-like_DNA-bd_sf"/>
</dbReference>
<evidence type="ECO:0000256" key="7">
    <source>
        <dbReference type="ARBA" id="ARBA00024867"/>
    </source>
</evidence>
<dbReference type="PROSITE" id="PS51755">
    <property type="entry name" value="OMPR_PHOB"/>
    <property type="match status" value="1"/>
</dbReference>
<dbReference type="Pfam" id="PF00486">
    <property type="entry name" value="Trans_reg_C"/>
    <property type="match status" value="1"/>
</dbReference>
<dbReference type="CDD" id="cd00383">
    <property type="entry name" value="trans_reg_C"/>
    <property type="match status" value="1"/>
</dbReference>
<dbReference type="SMART" id="SM00448">
    <property type="entry name" value="REC"/>
    <property type="match status" value="1"/>
</dbReference>
<dbReference type="EMBL" id="CYZU01000009">
    <property type="protein sequence ID" value="CUO09638.1"/>
    <property type="molecule type" value="Genomic_DNA"/>
</dbReference>
<evidence type="ECO:0000256" key="2">
    <source>
        <dbReference type="ARBA" id="ARBA00022553"/>
    </source>
</evidence>
<evidence type="ECO:0000256" key="4">
    <source>
        <dbReference type="ARBA" id="ARBA00023015"/>
    </source>
</evidence>
<dbReference type="AlphaFoldDB" id="A0A174CD50"/>
<evidence type="ECO:0000256" key="1">
    <source>
        <dbReference type="ARBA" id="ARBA00018672"/>
    </source>
</evidence>
<gene>
    <name evidence="12" type="primary">regX3_4</name>
    <name evidence="12" type="ORF">ERS852491_01260</name>
</gene>
<dbReference type="Pfam" id="PF00072">
    <property type="entry name" value="Response_reg"/>
    <property type="match status" value="1"/>
</dbReference>
<dbReference type="GO" id="GO:0006355">
    <property type="term" value="P:regulation of DNA-templated transcription"/>
    <property type="evidence" value="ECO:0007669"/>
    <property type="project" value="InterPro"/>
</dbReference>
<dbReference type="SUPFAM" id="SSF52172">
    <property type="entry name" value="CheY-like"/>
    <property type="match status" value="1"/>
</dbReference>
<dbReference type="InterPro" id="IPR011006">
    <property type="entry name" value="CheY-like_superfamily"/>
</dbReference>
<dbReference type="GO" id="GO:0032993">
    <property type="term" value="C:protein-DNA complex"/>
    <property type="evidence" value="ECO:0007669"/>
    <property type="project" value="TreeGrafter"/>
</dbReference>
<accession>A0A174CD50</accession>
<evidence type="ECO:0000256" key="3">
    <source>
        <dbReference type="ARBA" id="ARBA00023012"/>
    </source>
</evidence>
<feature type="modified residue" description="4-aspartylphosphate" evidence="8">
    <location>
        <position position="52"/>
    </location>
</feature>
<keyword evidence="4" id="KW-0805">Transcription regulation</keyword>
<keyword evidence="3" id="KW-0902">Two-component regulatory system</keyword>
<keyword evidence="6" id="KW-0804">Transcription</keyword>
<dbReference type="InterPro" id="IPR001789">
    <property type="entry name" value="Sig_transdc_resp-reg_receiver"/>
</dbReference>
<feature type="DNA-binding region" description="OmpR/PhoB-type" evidence="9">
    <location>
        <begin position="120"/>
        <end position="215"/>
    </location>
</feature>
<dbReference type="Proteomes" id="UP000095544">
    <property type="component" value="Unassembled WGS sequence"/>
</dbReference>
<evidence type="ECO:0000259" key="11">
    <source>
        <dbReference type="PROSITE" id="PS51755"/>
    </source>
</evidence>
<evidence type="ECO:0000259" key="10">
    <source>
        <dbReference type="PROSITE" id="PS50110"/>
    </source>
</evidence>
<dbReference type="STRING" id="39482.ERS852491_01260"/>
<dbReference type="PROSITE" id="PS50110">
    <property type="entry name" value="RESPONSE_REGULATORY"/>
    <property type="match status" value="1"/>
</dbReference>
<dbReference type="Gene3D" id="1.10.10.10">
    <property type="entry name" value="Winged helix-like DNA-binding domain superfamily/Winged helix DNA-binding domain"/>
    <property type="match status" value="1"/>
</dbReference>
<dbReference type="OrthoDB" id="9778712at2"/>
<comment type="function">
    <text evidence="7">May play the central regulatory role in sporulation. It may be an element of the effector pathway responsible for the activation of sporulation genes in response to nutritional stress. Spo0A may act in concert with spo0H (a sigma factor) to control the expression of some genes that are critical to the sporulation process.</text>
</comment>
<organism evidence="12 13">
    <name type="scientific">Faecalicatena contorta</name>
    <dbReference type="NCBI Taxonomy" id="39482"/>
    <lineage>
        <taxon>Bacteria</taxon>
        <taxon>Bacillati</taxon>
        <taxon>Bacillota</taxon>
        <taxon>Clostridia</taxon>
        <taxon>Lachnospirales</taxon>
        <taxon>Lachnospiraceae</taxon>
        <taxon>Faecalicatena</taxon>
    </lineage>
</organism>
<evidence type="ECO:0000256" key="9">
    <source>
        <dbReference type="PROSITE-ProRule" id="PRU01091"/>
    </source>
</evidence>
<keyword evidence="2 8" id="KW-0597">Phosphoprotein</keyword>
<dbReference type="PANTHER" id="PTHR48111">
    <property type="entry name" value="REGULATOR OF RPOS"/>
    <property type="match status" value="1"/>
</dbReference>
<proteinExistence type="predicted"/>
<feature type="domain" description="Response regulatory" evidence="10">
    <location>
        <begin position="3"/>
        <end position="113"/>
    </location>
</feature>
<dbReference type="PANTHER" id="PTHR48111:SF1">
    <property type="entry name" value="TWO-COMPONENT RESPONSE REGULATOR ORR33"/>
    <property type="match status" value="1"/>
</dbReference>
<dbReference type="GO" id="GO:0000156">
    <property type="term" value="F:phosphorelay response regulator activity"/>
    <property type="evidence" value="ECO:0007669"/>
    <property type="project" value="TreeGrafter"/>
</dbReference>
<evidence type="ECO:0000256" key="5">
    <source>
        <dbReference type="ARBA" id="ARBA00023125"/>
    </source>
</evidence>
<reference evidence="12 13" key="1">
    <citation type="submission" date="2015-09" db="EMBL/GenBank/DDBJ databases">
        <authorList>
            <consortium name="Pathogen Informatics"/>
        </authorList>
    </citation>
    <scope>NUCLEOTIDE SEQUENCE [LARGE SCALE GENOMIC DNA]</scope>
    <source>
        <strain evidence="12 13">2789STDY5834876</strain>
    </source>
</reference>
<feature type="domain" description="OmpR/PhoB-type" evidence="11">
    <location>
        <begin position="120"/>
        <end position="215"/>
    </location>
</feature>